<proteinExistence type="predicted"/>
<organism evidence="1 2">
    <name type="scientific">Forsythia ovata</name>
    <dbReference type="NCBI Taxonomy" id="205694"/>
    <lineage>
        <taxon>Eukaryota</taxon>
        <taxon>Viridiplantae</taxon>
        <taxon>Streptophyta</taxon>
        <taxon>Embryophyta</taxon>
        <taxon>Tracheophyta</taxon>
        <taxon>Spermatophyta</taxon>
        <taxon>Magnoliopsida</taxon>
        <taxon>eudicotyledons</taxon>
        <taxon>Gunneridae</taxon>
        <taxon>Pentapetalae</taxon>
        <taxon>asterids</taxon>
        <taxon>lamiids</taxon>
        <taxon>Lamiales</taxon>
        <taxon>Oleaceae</taxon>
        <taxon>Forsythieae</taxon>
        <taxon>Forsythia</taxon>
    </lineage>
</organism>
<reference evidence="2" key="1">
    <citation type="submission" date="2024-07" db="EMBL/GenBank/DDBJ databases">
        <title>Two chromosome-level genome assemblies of Korean endemic species Abeliophyllum distichum and Forsythia ovata (Oleaceae).</title>
        <authorList>
            <person name="Jang H."/>
        </authorList>
    </citation>
    <scope>NUCLEOTIDE SEQUENCE [LARGE SCALE GENOMIC DNA]</scope>
</reference>
<dbReference type="Proteomes" id="UP001604277">
    <property type="component" value="Unassembled WGS sequence"/>
</dbReference>
<comment type="caution">
    <text evidence="1">The sequence shown here is derived from an EMBL/GenBank/DDBJ whole genome shotgun (WGS) entry which is preliminary data.</text>
</comment>
<sequence>MPLKSELCLSNNRWVLIYEIFTYELVHTVGLCACAGLFPRGSSLSSSRSKISGTKLDADDLEKDFSKCQDLEEKSNDSDSLQVSAFPDASNLDKPYMMPLLPIPNTERYYLNAPLILIGAAYKGGTGPPIRVVDISVSKSAYYFCIDLLGVKKDPGNSSSVFLSCPQTRSKYFRFISPCTID</sequence>
<gene>
    <name evidence="1" type="ORF">Fot_03735</name>
</gene>
<evidence type="ECO:0000313" key="2">
    <source>
        <dbReference type="Proteomes" id="UP001604277"/>
    </source>
</evidence>
<evidence type="ECO:0000313" key="1">
    <source>
        <dbReference type="EMBL" id="KAL2558996.1"/>
    </source>
</evidence>
<dbReference type="EMBL" id="JBFOLJ010000001">
    <property type="protein sequence ID" value="KAL2558996.1"/>
    <property type="molecule type" value="Genomic_DNA"/>
</dbReference>
<name>A0ABD1XB66_9LAMI</name>
<protein>
    <submittedName>
        <fullName evidence="1">Increased DNA methylation 3</fullName>
    </submittedName>
</protein>
<accession>A0ABD1XB66</accession>
<dbReference type="AlphaFoldDB" id="A0ABD1XB66"/>
<keyword evidence="2" id="KW-1185">Reference proteome</keyword>